<dbReference type="Gene3D" id="1.10.238.10">
    <property type="entry name" value="EF-hand"/>
    <property type="match status" value="1"/>
</dbReference>
<dbReference type="InterPro" id="IPR018247">
    <property type="entry name" value="EF_Hand_1_Ca_BS"/>
</dbReference>
<proteinExistence type="predicted"/>
<keyword evidence="3" id="KW-1133">Transmembrane helix</keyword>
<organism evidence="5">
    <name type="scientific">Pseudo-nitzschia australis</name>
    <dbReference type="NCBI Taxonomy" id="44445"/>
    <lineage>
        <taxon>Eukaryota</taxon>
        <taxon>Sar</taxon>
        <taxon>Stramenopiles</taxon>
        <taxon>Ochrophyta</taxon>
        <taxon>Bacillariophyta</taxon>
        <taxon>Bacillariophyceae</taxon>
        <taxon>Bacillariophycidae</taxon>
        <taxon>Bacillariales</taxon>
        <taxon>Bacillariaceae</taxon>
        <taxon>Pseudo-nitzschia</taxon>
    </lineage>
</organism>
<dbReference type="GO" id="GO:0005509">
    <property type="term" value="F:calcium ion binding"/>
    <property type="evidence" value="ECO:0007669"/>
    <property type="project" value="InterPro"/>
</dbReference>
<dbReference type="InterPro" id="IPR002048">
    <property type="entry name" value="EF_hand_dom"/>
</dbReference>
<evidence type="ECO:0000256" key="2">
    <source>
        <dbReference type="SAM" id="MobiDB-lite"/>
    </source>
</evidence>
<feature type="region of interest" description="Disordered" evidence="2">
    <location>
        <begin position="1"/>
        <end position="37"/>
    </location>
</feature>
<evidence type="ECO:0000259" key="4">
    <source>
        <dbReference type="PROSITE" id="PS50222"/>
    </source>
</evidence>
<evidence type="ECO:0000313" key="5">
    <source>
        <dbReference type="EMBL" id="CAE0722399.1"/>
    </source>
</evidence>
<dbReference type="AlphaFoldDB" id="A0A7S4AP93"/>
<reference evidence="5" key="1">
    <citation type="submission" date="2021-01" db="EMBL/GenBank/DDBJ databases">
        <authorList>
            <person name="Corre E."/>
            <person name="Pelletier E."/>
            <person name="Niang G."/>
            <person name="Scheremetjew M."/>
            <person name="Finn R."/>
            <person name="Kale V."/>
            <person name="Holt S."/>
            <person name="Cochrane G."/>
            <person name="Meng A."/>
            <person name="Brown T."/>
            <person name="Cohen L."/>
        </authorList>
    </citation>
    <scope>NUCLEOTIDE SEQUENCE</scope>
    <source>
        <strain evidence="5">10249 10 AB</strain>
    </source>
</reference>
<dbReference type="EMBL" id="HBIX01021608">
    <property type="protein sequence ID" value="CAE0722399.1"/>
    <property type="molecule type" value="Transcribed_RNA"/>
</dbReference>
<dbReference type="PROSITE" id="PS50222">
    <property type="entry name" value="EF_HAND_2"/>
    <property type="match status" value="1"/>
</dbReference>
<keyword evidence="3" id="KW-0472">Membrane</keyword>
<dbReference type="PROSITE" id="PS00018">
    <property type="entry name" value="EF_HAND_1"/>
    <property type="match status" value="1"/>
</dbReference>
<dbReference type="Pfam" id="PF06912">
    <property type="entry name" value="DUF1275"/>
    <property type="match status" value="1"/>
</dbReference>
<dbReference type="SUPFAM" id="SSF47473">
    <property type="entry name" value="EF-hand"/>
    <property type="match status" value="1"/>
</dbReference>
<name>A0A7S4AP93_9STRA</name>
<evidence type="ECO:0000256" key="1">
    <source>
        <dbReference type="ARBA" id="ARBA00022837"/>
    </source>
</evidence>
<feature type="transmembrane region" description="Helical" evidence="3">
    <location>
        <begin position="283"/>
        <end position="303"/>
    </location>
</feature>
<gene>
    <name evidence="5" type="ORF">PAUS00366_LOCUS15154</name>
</gene>
<feature type="transmembrane region" description="Helical" evidence="3">
    <location>
        <begin position="136"/>
        <end position="157"/>
    </location>
</feature>
<feature type="domain" description="EF-hand" evidence="4">
    <location>
        <begin position="375"/>
        <end position="404"/>
    </location>
</feature>
<dbReference type="InterPro" id="IPR010699">
    <property type="entry name" value="DUF1275"/>
</dbReference>
<dbReference type="SMART" id="SM00054">
    <property type="entry name" value="EFh"/>
    <property type="match status" value="1"/>
</dbReference>
<sequence length="404" mass="43874">MSEVKSIPAVSTEQVDANVESTASPGQDPEAGNTEEAVQVVKPPHVPDPKHPTKEEVYAKLFGSDYNAHEVIVMVCAACIIAFNQGFVNGVCMSGLLFGVSYAGTPAYPAKQMIAGFAGGFTNAARFMLLGKWTQYKYSLFIILSYMVGAFIAAIINGQAKPYVIEPKYGPTFLIGGCMMLTASLLTFIGEPEEVTRYVFFLVTAAGGLSNGIASIYSANLIRCTLTGATTDIAIVLAQMCYGNRKGFGRSVILSLIVIWFWVGGIISVYATNEEKGIPASSLFVSACIYGIMGFGLSLYIIIEMDVAIIDAVLGTWKWNKVLKKLKNENGELTPEKLIEIYSQIDQEGGNNGQISADALRDGMRLNKVKMTDYEIKTLFRAADANSDGFIDRNEWNDLVKKIL</sequence>
<keyword evidence="1" id="KW-0106">Calcium</keyword>
<feature type="transmembrane region" description="Helical" evidence="3">
    <location>
        <begin position="169"/>
        <end position="189"/>
    </location>
</feature>
<feature type="transmembrane region" description="Helical" evidence="3">
    <location>
        <begin position="71"/>
        <end position="100"/>
    </location>
</feature>
<accession>A0A7S4AP93</accession>
<keyword evidence="3" id="KW-0812">Transmembrane</keyword>
<protein>
    <recommendedName>
        <fullName evidence="4">EF-hand domain-containing protein</fullName>
    </recommendedName>
</protein>
<feature type="compositionally biased region" description="Polar residues" evidence="2">
    <location>
        <begin position="9"/>
        <end position="25"/>
    </location>
</feature>
<dbReference type="InterPro" id="IPR011992">
    <property type="entry name" value="EF-hand-dom_pair"/>
</dbReference>
<feature type="transmembrane region" description="Helical" evidence="3">
    <location>
        <begin position="195"/>
        <end position="217"/>
    </location>
</feature>
<dbReference type="Pfam" id="PF13202">
    <property type="entry name" value="EF-hand_5"/>
    <property type="match status" value="1"/>
</dbReference>
<feature type="transmembrane region" description="Helical" evidence="3">
    <location>
        <begin position="252"/>
        <end position="271"/>
    </location>
</feature>
<evidence type="ECO:0000256" key="3">
    <source>
        <dbReference type="SAM" id="Phobius"/>
    </source>
</evidence>
<dbReference type="CDD" id="cd00051">
    <property type="entry name" value="EFh"/>
    <property type="match status" value="1"/>
</dbReference>